<dbReference type="EMBL" id="LGSS01000010">
    <property type="protein sequence ID" value="KNF08103.1"/>
    <property type="molecule type" value="Genomic_DNA"/>
</dbReference>
<dbReference type="Proteomes" id="UP000037267">
    <property type="component" value="Unassembled WGS sequence"/>
</dbReference>
<accession>A0A0L0W968</accession>
<feature type="compositionally biased region" description="Polar residues" evidence="2">
    <location>
        <begin position="123"/>
        <end position="145"/>
    </location>
</feature>
<dbReference type="RefSeq" id="WP_050355744.1">
    <property type="nucleotide sequence ID" value="NZ_LGSS01000010.1"/>
</dbReference>
<comment type="similarity">
    <text evidence="1">Belongs to the DnaB/DnaD family.</text>
</comment>
<dbReference type="NCBIfam" id="TIGR01446">
    <property type="entry name" value="DnaD_dom"/>
    <property type="match status" value="1"/>
</dbReference>
<evidence type="ECO:0000259" key="3">
    <source>
        <dbReference type="Pfam" id="PF07261"/>
    </source>
</evidence>
<dbReference type="OrthoDB" id="3199595at2"/>
<keyword evidence="5" id="KW-1185">Reference proteome</keyword>
<dbReference type="InterPro" id="IPR034829">
    <property type="entry name" value="DnaD-like_sf"/>
</dbReference>
<feature type="compositionally biased region" description="Low complexity" evidence="2">
    <location>
        <begin position="146"/>
        <end position="162"/>
    </location>
</feature>
<dbReference type="Gene3D" id="1.10.10.630">
    <property type="entry name" value="DnaD domain-like"/>
    <property type="match status" value="1"/>
</dbReference>
<dbReference type="InterPro" id="IPR006343">
    <property type="entry name" value="DnaB/C_C"/>
</dbReference>
<feature type="compositionally biased region" description="Polar residues" evidence="2">
    <location>
        <begin position="271"/>
        <end position="280"/>
    </location>
</feature>
<feature type="region of interest" description="Disordered" evidence="2">
    <location>
        <begin position="107"/>
        <end position="162"/>
    </location>
</feature>
<dbReference type="SUPFAM" id="SSF158499">
    <property type="entry name" value="DnaD domain-like"/>
    <property type="match status" value="1"/>
</dbReference>
<evidence type="ECO:0000256" key="2">
    <source>
        <dbReference type="SAM" id="MobiDB-lite"/>
    </source>
</evidence>
<feature type="compositionally biased region" description="Basic and acidic residues" evidence="2">
    <location>
        <begin position="107"/>
        <end position="122"/>
    </location>
</feature>
<name>A0A0L0W968_GOTPU</name>
<protein>
    <submittedName>
        <fullName evidence="4">DnaD and phage-associated protein</fullName>
    </submittedName>
</protein>
<proteinExistence type="inferred from homology"/>
<sequence>MADYLKSEIEDVKKKGFGIIPKLVMTDERLSIEAKAIYSYMASYAGAGDTAFPGITKMIKDLNISEKRFYSHRKKLVELGYLTITKTREGNRRGNNIYTLNQIVKSEHSQNDSIEESEHSRFESVQNESVRNESVQNESVQNDGTNSNSINNNSINNNSINNNSIIKTTTTTKEKENCSSSSKNKDLETNKNLAVIAKEFEQSGFGTINLTVKELLEELLKNYSVEWIVQAFKIAVKKNKRRLDYVEGILENWLRDGGMKLSSEKKGADNNGGSSTNTEQCDPYEGIGITL</sequence>
<comment type="caution">
    <text evidence="4">The sequence shown here is derived from an EMBL/GenBank/DDBJ whole genome shotgun (WGS) entry which is preliminary data.</text>
</comment>
<dbReference type="InterPro" id="IPR036388">
    <property type="entry name" value="WH-like_DNA-bd_sf"/>
</dbReference>
<evidence type="ECO:0000313" key="5">
    <source>
        <dbReference type="Proteomes" id="UP000037267"/>
    </source>
</evidence>
<dbReference type="Gene3D" id="1.10.10.10">
    <property type="entry name" value="Winged helix-like DNA-binding domain superfamily/Winged helix DNA-binding domain"/>
    <property type="match status" value="1"/>
</dbReference>
<organism evidence="4 5">
    <name type="scientific">Gottschalkia purinilytica</name>
    <name type="common">Clostridium purinilyticum</name>
    <dbReference type="NCBI Taxonomy" id="1503"/>
    <lineage>
        <taxon>Bacteria</taxon>
        <taxon>Bacillati</taxon>
        <taxon>Bacillota</taxon>
        <taxon>Tissierellia</taxon>
        <taxon>Tissierellales</taxon>
        <taxon>Gottschalkiaceae</taxon>
        <taxon>Gottschalkia</taxon>
    </lineage>
</organism>
<feature type="domain" description="DnaB/C C-terminal" evidence="3">
    <location>
        <begin position="199"/>
        <end position="257"/>
    </location>
</feature>
<evidence type="ECO:0000256" key="1">
    <source>
        <dbReference type="ARBA" id="ARBA00093462"/>
    </source>
</evidence>
<dbReference type="STRING" id="1503.CLPU_10c01580"/>
<dbReference type="Pfam" id="PF13730">
    <property type="entry name" value="HTH_36"/>
    <property type="match status" value="1"/>
</dbReference>
<dbReference type="Pfam" id="PF07261">
    <property type="entry name" value="DnaB_2"/>
    <property type="match status" value="1"/>
</dbReference>
<evidence type="ECO:0000313" key="4">
    <source>
        <dbReference type="EMBL" id="KNF08103.1"/>
    </source>
</evidence>
<reference evidence="5" key="1">
    <citation type="submission" date="2015-07" db="EMBL/GenBank/DDBJ databases">
        <title>Draft genome sequence of the purine-degrading Gottschalkia purinilyticum DSM 1384 (formerly Clostridium purinilyticum).</title>
        <authorList>
            <person name="Poehlein A."/>
            <person name="Schiel-Bengelsdorf B."/>
            <person name="Bengelsdorf F.R."/>
            <person name="Daniel R."/>
            <person name="Duerre P."/>
        </authorList>
    </citation>
    <scope>NUCLEOTIDE SEQUENCE [LARGE SCALE GENOMIC DNA]</scope>
    <source>
        <strain evidence="5">DSM 1384</strain>
    </source>
</reference>
<dbReference type="AlphaFoldDB" id="A0A0L0W968"/>
<gene>
    <name evidence="4" type="ORF">CLPU_10c01580</name>
</gene>
<feature type="region of interest" description="Disordered" evidence="2">
    <location>
        <begin position="263"/>
        <end position="282"/>
    </location>
</feature>